<feature type="chain" id="PRO_5043764066" evidence="1">
    <location>
        <begin position="24"/>
        <end position="137"/>
    </location>
</feature>
<keyword evidence="3" id="KW-1185">Reference proteome</keyword>
<accession>A0AAV4X8H4</accession>
<evidence type="ECO:0000256" key="1">
    <source>
        <dbReference type="SAM" id="SignalP"/>
    </source>
</evidence>
<sequence>MDNHQRWSWIVCVLCVCVPLCHSETRIFTAGVWDGTGEENEYFYASNRNSILDTPASRNDVAIFNEMYAPTHEIGLSKWRKHHRLTIASKKVDEVVSSDVYDSFCWYFFGMNDSSFLSDSVNISMQHAVKFSNMYAI</sequence>
<organism evidence="2 3">
    <name type="scientific">Caerostris darwini</name>
    <dbReference type="NCBI Taxonomy" id="1538125"/>
    <lineage>
        <taxon>Eukaryota</taxon>
        <taxon>Metazoa</taxon>
        <taxon>Ecdysozoa</taxon>
        <taxon>Arthropoda</taxon>
        <taxon>Chelicerata</taxon>
        <taxon>Arachnida</taxon>
        <taxon>Araneae</taxon>
        <taxon>Araneomorphae</taxon>
        <taxon>Entelegynae</taxon>
        <taxon>Araneoidea</taxon>
        <taxon>Araneidae</taxon>
        <taxon>Caerostris</taxon>
    </lineage>
</organism>
<proteinExistence type="predicted"/>
<evidence type="ECO:0000313" key="3">
    <source>
        <dbReference type="Proteomes" id="UP001054837"/>
    </source>
</evidence>
<dbReference type="AlphaFoldDB" id="A0AAV4X8H4"/>
<protein>
    <submittedName>
        <fullName evidence="2">Uncharacterized protein</fullName>
    </submittedName>
</protein>
<comment type="caution">
    <text evidence="2">The sequence shown here is derived from an EMBL/GenBank/DDBJ whole genome shotgun (WGS) entry which is preliminary data.</text>
</comment>
<name>A0AAV4X8H4_9ARAC</name>
<dbReference type="EMBL" id="BPLQ01015724">
    <property type="protein sequence ID" value="GIY90988.1"/>
    <property type="molecule type" value="Genomic_DNA"/>
</dbReference>
<gene>
    <name evidence="2" type="ORF">CDAR_123101</name>
</gene>
<feature type="signal peptide" evidence="1">
    <location>
        <begin position="1"/>
        <end position="23"/>
    </location>
</feature>
<reference evidence="2 3" key="1">
    <citation type="submission" date="2021-06" db="EMBL/GenBank/DDBJ databases">
        <title>Caerostris darwini draft genome.</title>
        <authorList>
            <person name="Kono N."/>
            <person name="Arakawa K."/>
        </authorList>
    </citation>
    <scope>NUCLEOTIDE SEQUENCE [LARGE SCALE GENOMIC DNA]</scope>
</reference>
<evidence type="ECO:0000313" key="2">
    <source>
        <dbReference type="EMBL" id="GIY90988.1"/>
    </source>
</evidence>
<keyword evidence="1" id="KW-0732">Signal</keyword>
<dbReference type="Proteomes" id="UP001054837">
    <property type="component" value="Unassembled WGS sequence"/>
</dbReference>